<proteinExistence type="predicted"/>
<evidence type="ECO:0000313" key="3">
    <source>
        <dbReference type="Proteomes" id="UP001234989"/>
    </source>
</evidence>
<evidence type="ECO:0000256" key="1">
    <source>
        <dbReference type="SAM" id="MobiDB-lite"/>
    </source>
</evidence>
<organism evidence="2 3">
    <name type="scientific">Solanum verrucosum</name>
    <dbReference type="NCBI Taxonomy" id="315347"/>
    <lineage>
        <taxon>Eukaryota</taxon>
        <taxon>Viridiplantae</taxon>
        <taxon>Streptophyta</taxon>
        <taxon>Embryophyta</taxon>
        <taxon>Tracheophyta</taxon>
        <taxon>Spermatophyta</taxon>
        <taxon>Magnoliopsida</taxon>
        <taxon>eudicotyledons</taxon>
        <taxon>Gunneridae</taxon>
        <taxon>Pentapetalae</taxon>
        <taxon>asterids</taxon>
        <taxon>lamiids</taxon>
        <taxon>Solanales</taxon>
        <taxon>Solanaceae</taxon>
        <taxon>Solanoideae</taxon>
        <taxon>Solaneae</taxon>
        <taxon>Solanum</taxon>
    </lineage>
</organism>
<evidence type="ECO:0000313" key="2">
    <source>
        <dbReference type="EMBL" id="WMV25663.1"/>
    </source>
</evidence>
<gene>
    <name evidence="2" type="ORF">MTR67_019048</name>
</gene>
<protein>
    <submittedName>
        <fullName evidence="2">Uncharacterized protein</fullName>
    </submittedName>
</protein>
<keyword evidence="3" id="KW-1185">Reference proteome</keyword>
<name>A0AAF0QM61_SOLVR</name>
<feature type="region of interest" description="Disordered" evidence="1">
    <location>
        <begin position="1"/>
        <end position="25"/>
    </location>
</feature>
<dbReference type="AlphaFoldDB" id="A0AAF0QM61"/>
<reference evidence="2" key="1">
    <citation type="submission" date="2023-08" db="EMBL/GenBank/DDBJ databases">
        <title>A de novo genome assembly of Solanum verrucosum Schlechtendal, a Mexican diploid species geographically isolated from the other diploid A-genome species in potato relatives.</title>
        <authorList>
            <person name="Hosaka K."/>
        </authorList>
    </citation>
    <scope>NUCLEOTIDE SEQUENCE</scope>
    <source>
        <tissue evidence="2">Young leaves</tissue>
    </source>
</reference>
<accession>A0AAF0QM61</accession>
<sequence>MSVNGSNGSQLGHQDDIDNLNGVNEPNVNDPHLMGGIGSIRLPLAEGNIVFHITSTMLLFSFKNISQESVQLRLFPFPLMGESSQLLDGVTTINRAWYIHEDQVSPLTFELIKEQLQTDQERDQNMAKIMKQLDILSKNVMGSAARSVNVVGVGFVNPDEAKFEALYNEEVNFLANQGGGYRSNYLRQGGNQG</sequence>
<feature type="compositionally biased region" description="Polar residues" evidence="1">
    <location>
        <begin position="1"/>
        <end position="12"/>
    </location>
</feature>
<dbReference type="Proteomes" id="UP001234989">
    <property type="component" value="Chromosome 4"/>
</dbReference>
<dbReference type="EMBL" id="CP133615">
    <property type="protein sequence ID" value="WMV25663.1"/>
    <property type="molecule type" value="Genomic_DNA"/>
</dbReference>